<dbReference type="RefSeq" id="XP_016591447.1">
    <property type="nucleotide sequence ID" value="XM_016734747.1"/>
</dbReference>
<feature type="region of interest" description="Disordered" evidence="1">
    <location>
        <begin position="1"/>
        <end position="46"/>
    </location>
</feature>
<feature type="compositionally biased region" description="Polar residues" evidence="1">
    <location>
        <begin position="1"/>
        <end position="12"/>
    </location>
</feature>
<reference evidence="2 3" key="1">
    <citation type="journal article" date="2014" name="BMC Genomics">
        <title>Comparative genomics of the major fungal agents of human and animal Sporotrichosis: Sporothrix schenckii and Sporothrix brasiliensis.</title>
        <authorList>
            <person name="Teixeira M.M."/>
            <person name="de Almeida L.G."/>
            <person name="Kubitschek-Barreira P."/>
            <person name="Alves F.L."/>
            <person name="Kioshima E.S."/>
            <person name="Abadio A.K."/>
            <person name="Fernandes L."/>
            <person name="Derengowski L.S."/>
            <person name="Ferreira K.S."/>
            <person name="Souza R.C."/>
            <person name="Ruiz J.C."/>
            <person name="de Andrade N.C."/>
            <person name="Paes H.C."/>
            <person name="Nicola A.M."/>
            <person name="Albuquerque P."/>
            <person name="Gerber A.L."/>
            <person name="Martins V.P."/>
            <person name="Peconick L.D."/>
            <person name="Neto A.V."/>
            <person name="Chaucanez C.B."/>
            <person name="Silva P.A."/>
            <person name="Cunha O.L."/>
            <person name="de Oliveira F.F."/>
            <person name="dos Santos T.C."/>
            <person name="Barros A.L."/>
            <person name="Soares M.A."/>
            <person name="de Oliveira L.M."/>
            <person name="Marini M.M."/>
            <person name="Villalobos-Duno H."/>
            <person name="Cunha M.M."/>
            <person name="de Hoog S."/>
            <person name="da Silveira J.F."/>
            <person name="Henrissat B."/>
            <person name="Nino-Vega G.A."/>
            <person name="Cisalpino P.S."/>
            <person name="Mora-Montes H.M."/>
            <person name="Almeida S.R."/>
            <person name="Stajich J.E."/>
            <person name="Lopes-Bezerra L.M."/>
            <person name="Vasconcelos A.T."/>
            <person name="Felipe M.S."/>
        </authorList>
    </citation>
    <scope>NUCLEOTIDE SEQUENCE [LARGE SCALE GENOMIC DNA]</scope>
    <source>
        <strain evidence="2 3">1099-18</strain>
    </source>
</reference>
<dbReference type="Proteomes" id="UP000033710">
    <property type="component" value="Unassembled WGS sequence"/>
</dbReference>
<proteinExistence type="predicted"/>
<sequence>MKSENAKQSSQSHRQHPYKPPPHPSPSTLITFRRQPQPHDEADHAHLHRDSLTALIVRRHALAPLLVVLCMWPKVLRNAIAICMVPSGKPPSQPPFDHQSTFQPRLTGSRIRTAFQDLQTSIALYSVSHRLTPLERP</sequence>
<comment type="caution">
    <text evidence="2">The sequence shown here is derived from an EMBL/GenBank/DDBJ whole genome shotgun (WGS) entry which is preliminary data.</text>
</comment>
<dbReference type="KEGG" id="ssck:SPSK_08103"/>
<protein>
    <submittedName>
        <fullName evidence="2">Uncharacterized protein</fullName>
    </submittedName>
</protein>
<name>A0A0F2MKQ7_SPOSC</name>
<dbReference type="VEuPathDB" id="FungiDB:SPSK_08103"/>
<evidence type="ECO:0000256" key="1">
    <source>
        <dbReference type="SAM" id="MobiDB-lite"/>
    </source>
</evidence>
<dbReference type="AlphaFoldDB" id="A0A0F2MKQ7"/>
<evidence type="ECO:0000313" key="3">
    <source>
        <dbReference type="Proteomes" id="UP000033710"/>
    </source>
</evidence>
<organism evidence="2 3">
    <name type="scientific">Sporothrix schenckii 1099-18</name>
    <dbReference type="NCBI Taxonomy" id="1397361"/>
    <lineage>
        <taxon>Eukaryota</taxon>
        <taxon>Fungi</taxon>
        <taxon>Dikarya</taxon>
        <taxon>Ascomycota</taxon>
        <taxon>Pezizomycotina</taxon>
        <taxon>Sordariomycetes</taxon>
        <taxon>Sordariomycetidae</taxon>
        <taxon>Ophiostomatales</taxon>
        <taxon>Ophiostomataceae</taxon>
        <taxon>Sporothrix</taxon>
    </lineage>
</organism>
<gene>
    <name evidence="2" type="ORF">SPSK_08103</name>
</gene>
<dbReference type="GeneID" id="27670024"/>
<dbReference type="EMBL" id="AXCR01000004">
    <property type="protein sequence ID" value="KJR88771.1"/>
    <property type="molecule type" value="Genomic_DNA"/>
</dbReference>
<feature type="compositionally biased region" description="Basic and acidic residues" evidence="1">
    <location>
        <begin position="37"/>
        <end position="46"/>
    </location>
</feature>
<reference evidence="2 3" key="2">
    <citation type="journal article" date="2015" name="Eukaryot. Cell">
        <title>Asexual propagation of a virulent clone complex in a human and feline outbreak of sporotrichosis.</title>
        <authorList>
            <person name="Teixeira Mde M."/>
            <person name="Rodrigues A.M."/>
            <person name="Tsui C.K."/>
            <person name="de Almeida L.G."/>
            <person name="Van Diepeningen A.D."/>
            <person name="van den Ende B.G."/>
            <person name="Fernandes G.F."/>
            <person name="Kano R."/>
            <person name="Hamelin R.C."/>
            <person name="Lopes-Bezerra L.M."/>
            <person name="Vasconcelos A.T."/>
            <person name="de Hoog S."/>
            <person name="de Camargo Z.P."/>
            <person name="Felipe M.S."/>
        </authorList>
    </citation>
    <scope>NUCLEOTIDE SEQUENCE [LARGE SCALE GENOMIC DNA]</scope>
    <source>
        <strain evidence="2 3">1099-18</strain>
    </source>
</reference>
<evidence type="ECO:0000313" key="2">
    <source>
        <dbReference type="EMBL" id="KJR88771.1"/>
    </source>
</evidence>
<accession>A0A0F2MKQ7</accession>